<feature type="binding site" evidence="9">
    <location>
        <position position="345"/>
    </location>
    <ligand>
        <name>Zn(2+)</name>
        <dbReference type="ChEBI" id="CHEBI:29105"/>
        <note>catalytic</note>
    </ligand>
</feature>
<feature type="binding site" evidence="9">
    <location>
        <position position="326"/>
    </location>
    <ligand>
        <name>Zn(2+)</name>
        <dbReference type="ChEBI" id="CHEBI:29105"/>
        <note>catalytic</note>
    </ligand>
</feature>
<dbReference type="PANTHER" id="PTHR11533">
    <property type="entry name" value="PROTEASE M1 ZINC METALLOPROTEASE"/>
    <property type="match status" value="1"/>
</dbReference>
<dbReference type="GO" id="GO:0043171">
    <property type="term" value="P:peptide catabolic process"/>
    <property type="evidence" value="ECO:0007669"/>
    <property type="project" value="TreeGrafter"/>
</dbReference>
<keyword evidence="3 11" id="KW-0645">Protease</keyword>
<dbReference type="Gene3D" id="1.25.50.20">
    <property type="match status" value="1"/>
</dbReference>
<organism evidence="15 16">
    <name type="scientific">Akanthomyces muscarius</name>
    <name type="common">Entomopathogenic fungus</name>
    <name type="synonym">Lecanicillium muscarium</name>
    <dbReference type="NCBI Taxonomy" id="2231603"/>
    <lineage>
        <taxon>Eukaryota</taxon>
        <taxon>Fungi</taxon>
        <taxon>Dikarya</taxon>
        <taxon>Ascomycota</taxon>
        <taxon>Pezizomycotina</taxon>
        <taxon>Sordariomycetes</taxon>
        <taxon>Hypocreomycetidae</taxon>
        <taxon>Hypocreales</taxon>
        <taxon>Cordycipitaceae</taxon>
        <taxon>Akanthomyces</taxon>
    </lineage>
</organism>
<dbReference type="GO" id="GO:0042277">
    <property type="term" value="F:peptide binding"/>
    <property type="evidence" value="ECO:0007669"/>
    <property type="project" value="TreeGrafter"/>
</dbReference>
<evidence type="ECO:0000256" key="1">
    <source>
        <dbReference type="ARBA" id="ARBA00010136"/>
    </source>
</evidence>
<evidence type="ECO:0000256" key="8">
    <source>
        <dbReference type="PIRSR" id="PIRSR634016-1"/>
    </source>
</evidence>
<evidence type="ECO:0000256" key="7">
    <source>
        <dbReference type="ARBA" id="ARBA00023049"/>
    </source>
</evidence>
<dbReference type="FunFam" id="2.60.40.1910:FF:000004">
    <property type="entry name" value="Aminopeptidase"/>
    <property type="match status" value="1"/>
</dbReference>
<name>A0A9W8Q4S1_AKAMU</name>
<dbReference type="GO" id="GO:0006508">
    <property type="term" value="P:proteolysis"/>
    <property type="evidence" value="ECO:0007669"/>
    <property type="project" value="UniProtKB-KW"/>
</dbReference>
<dbReference type="PANTHER" id="PTHR11533:SF174">
    <property type="entry name" value="PUROMYCIN-SENSITIVE AMINOPEPTIDASE-RELATED"/>
    <property type="match status" value="1"/>
</dbReference>
<dbReference type="Pfam" id="PF11838">
    <property type="entry name" value="ERAP1_C"/>
    <property type="match status" value="1"/>
</dbReference>
<comment type="caution">
    <text evidence="15">The sequence shown here is derived from an EMBL/GenBank/DDBJ whole genome shotgun (WGS) entry which is preliminary data.</text>
</comment>
<dbReference type="PRINTS" id="PR00756">
    <property type="entry name" value="ALADIPTASE"/>
</dbReference>
<dbReference type="GeneID" id="80891660"/>
<dbReference type="InterPro" id="IPR050344">
    <property type="entry name" value="Peptidase_M1_aminopeptidases"/>
</dbReference>
<dbReference type="Gene3D" id="2.60.40.1730">
    <property type="entry name" value="tricorn interacting facor f3 domain"/>
    <property type="match status" value="1"/>
</dbReference>
<keyword evidence="7 11" id="KW-0482">Metalloprotease</keyword>
<evidence type="ECO:0000256" key="9">
    <source>
        <dbReference type="PIRSR" id="PIRSR634016-3"/>
    </source>
</evidence>
<dbReference type="InterPro" id="IPR042097">
    <property type="entry name" value="Aminopeptidase_N-like_N_sf"/>
</dbReference>
<feature type="domain" description="Peptidase M1 membrane alanine aminopeptidase" evidence="12">
    <location>
        <begin position="252"/>
        <end position="467"/>
    </location>
</feature>
<protein>
    <recommendedName>
        <fullName evidence="11">Aminopeptidase</fullName>
        <ecNumber evidence="11">3.4.11.-</ecNumber>
    </recommendedName>
</protein>
<dbReference type="Pfam" id="PF01433">
    <property type="entry name" value="Peptidase_M1"/>
    <property type="match status" value="1"/>
</dbReference>
<evidence type="ECO:0000256" key="10">
    <source>
        <dbReference type="PIRSR" id="PIRSR634016-4"/>
    </source>
</evidence>
<feature type="binding site" evidence="9">
    <location>
        <position position="322"/>
    </location>
    <ligand>
        <name>Zn(2+)</name>
        <dbReference type="ChEBI" id="CHEBI:29105"/>
        <note>catalytic</note>
    </ligand>
</feature>
<evidence type="ECO:0000259" key="12">
    <source>
        <dbReference type="Pfam" id="PF01433"/>
    </source>
</evidence>
<keyword evidence="5 11" id="KW-0378">Hydrolase</keyword>
<evidence type="ECO:0000259" key="13">
    <source>
        <dbReference type="Pfam" id="PF11838"/>
    </source>
</evidence>
<evidence type="ECO:0000256" key="3">
    <source>
        <dbReference type="ARBA" id="ARBA00022670"/>
    </source>
</evidence>
<dbReference type="AlphaFoldDB" id="A0A9W8Q4S1"/>
<comment type="similarity">
    <text evidence="1 11">Belongs to the peptidase M1 family.</text>
</comment>
<keyword evidence="6 9" id="KW-0862">Zinc</keyword>
<evidence type="ECO:0000259" key="14">
    <source>
        <dbReference type="Pfam" id="PF17900"/>
    </source>
</evidence>
<dbReference type="GO" id="GO:0070006">
    <property type="term" value="F:metalloaminopeptidase activity"/>
    <property type="evidence" value="ECO:0007669"/>
    <property type="project" value="TreeGrafter"/>
</dbReference>
<dbReference type="FunFam" id="2.60.40.1730:FF:000002">
    <property type="entry name" value="Aminopeptidase"/>
    <property type="match status" value="1"/>
</dbReference>
<dbReference type="InterPro" id="IPR024571">
    <property type="entry name" value="ERAP1-like_C_dom"/>
</dbReference>
<evidence type="ECO:0000256" key="11">
    <source>
        <dbReference type="RuleBase" id="RU364040"/>
    </source>
</evidence>
<evidence type="ECO:0000256" key="4">
    <source>
        <dbReference type="ARBA" id="ARBA00022723"/>
    </source>
</evidence>
<dbReference type="EMBL" id="JAJHUN010000011">
    <property type="protein sequence ID" value="KAJ4145660.1"/>
    <property type="molecule type" value="Genomic_DNA"/>
</dbReference>
<evidence type="ECO:0000313" key="16">
    <source>
        <dbReference type="Proteomes" id="UP001144673"/>
    </source>
</evidence>
<dbReference type="InterPro" id="IPR014782">
    <property type="entry name" value="Peptidase_M1_dom"/>
</dbReference>
<dbReference type="InterPro" id="IPR045357">
    <property type="entry name" value="Aminopeptidase_N-like_N"/>
</dbReference>
<feature type="domain" description="Aminopeptidase N-like N-terminal" evidence="14">
    <location>
        <begin position="27"/>
        <end position="216"/>
    </location>
</feature>
<sequence>MCRAAESLVTNGARNVERDLLPANVIPRHYQLQLEPDFDNFTFHGKVVIDLDVTEDSNSITLHTLDIDIRGGKIISGANGTAQDINVSHDEQRQTTTASFSTELNKGGNAQLELTFIGQLNNKMVGFYRSGYTKTDGTKGYIATTQMEPTGARQAFPCFDEPALKATFDITLIADTHLTCLSNMPVKSEANVQSTITNATRKAVKFDTCPIMSTYLTAFIIGELNYVESNLFRIPVRTYVTIDQNVEYGRHAADLGARTLELFEKEFGVEFPLPKMDQIAVLDFAAGAMENWGLITYRAVDLLIEANAGAGRKRRVTDIVLHELAHQWFGNLVTMEWWEGLWLKEGFATWASLYGANIFYPEWNIWADFVISSLQDALHLDSLRSSHPIEVPVKSAGEINQIFDAISYEKGCSVLRMISVHLGEEVFLKGIRDYLQKFAYKSTTTDDLWNCLSAASGKPVTEVVAPWTRELGYPVLSVSEDTVGNTVTVSQNRFLRTGDVTPEDDKIVYPVILGLRTEPGIDHSTVMTEREIILDVPAGSFFKLNADHPSVYRTLYSPEILARLGSAAQEGRLSIADRTGMVADAAALTAAGYTKTSTFLTLAQSFKDETSFFVWQELIAGLGEISLAWMFQDKAVTEGLKTFRKELVAPVARKLGTNITAADGHVDQQLKDLIMLSAAMCGDEETIRAAQDAFKKSLNGDLSALHPTLRTTVYSIVSRYGGETELAQLLNIYNTSEVSDERVAALRGCGFASDPEVIGEVFAAMDSGDAIKDQDVYLPVKGVRSSRIGADAAWKHFLSNWDQYYKRFPPGLSMLKNLVKHSLRAKLSWVERDSDDVVAWLKANGYMQ</sequence>
<dbReference type="Gene3D" id="1.10.390.10">
    <property type="entry name" value="Neutral Protease Domain 2"/>
    <property type="match status" value="1"/>
</dbReference>
<dbReference type="KEGG" id="amus:LMH87_004501"/>
<dbReference type="CDD" id="cd09601">
    <property type="entry name" value="M1_APN-Q_like"/>
    <property type="match status" value="1"/>
</dbReference>
<accession>A0A9W8Q4S1</accession>
<keyword evidence="2 11" id="KW-0031">Aminopeptidase</keyword>
<feature type="domain" description="ERAP1-like C-terminal" evidence="13">
    <location>
        <begin position="541"/>
        <end position="843"/>
    </location>
</feature>
<dbReference type="InterPro" id="IPR001930">
    <property type="entry name" value="Peptidase_M1"/>
</dbReference>
<dbReference type="GO" id="GO:0005737">
    <property type="term" value="C:cytoplasm"/>
    <property type="evidence" value="ECO:0007669"/>
    <property type="project" value="TreeGrafter"/>
</dbReference>
<dbReference type="InterPro" id="IPR034016">
    <property type="entry name" value="M1_APN-typ"/>
</dbReference>
<dbReference type="Proteomes" id="UP001144673">
    <property type="component" value="Chromosome 2"/>
</dbReference>
<evidence type="ECO:0000256" key="6">
    <source>
        <dbReference type="ARBA" id="ARBA00022833"/>
    </source>
</evidence>
<dbReference type="Gene3D" id="2.60.40.1910">
    <property type="match status" value="1"/>
</dbReference>
<comment type="cofactor">
    <cofactor evidence="9 11">
        <name>Zn(2+)</name>
        <dbReference type="ChEBI" id="CHEBI:29105"/>
    </cofactor>
    <text evidence="9 11">Binds 1 zinc ion per subunit.</text>
</comment>
<feature type="site" description="Transition state stabilizer" evidence="10">
    <location>
        <position position="408"/>
    </location>
</feature>
<reference evidence="15" key="1">
    <citation type="journal article" date="2023" name="Access Microbiol">
        <title>De-novo genome assembly for Akanthomyces muscarius, a biocontrol agent of insect agricultural pests.</title>
        <authorList>
            <person name="Erdos Z."/>
            <person name="Studholme D.J."/>
            <person name="Raymond B."/>
            <person name="Sharma M."/>
        </authorList>
    </citation>
    <scope>NUCLEOTIDE SEQUENCE</scope>
    <source>
        <strain evidence="15">Ve6</strain>
    </source>
</reference>
<dbReference type="FunFam" id="1.10.390.10:FF:000001">
    <property type="entry name" value="Aminopeptidase"/>
    <property type="match status" value="1"/>
</dbReference>
<dbReference type="SUPFAM" id="SSF55486">
    <property type="entry name" value="Metalloproteases ('zincins'), catalytic domain"/>
    <property type="match status" value="1"/>
</dbReference>
<dbReference type="EC" id="3.4.11.-" evidence="11"/>
<dbReference type="GO" id="GO:0008270">
    <property type="term" value="F:zinc ion binding"/>
    <property type="evidence" value="ECO:0007669"/>
    <property type="project" value="UniProtKB-UniRule"/>
</dbReference>
<evidence type="ECO:0000256" key="2">
    <source>
        <dbReference type="ARBA" id="ARBA00022438"/>
    </source>
</evidence>
<keyword evidence="16" id="KW-1185">Reference proteome</keyword>
<dbReference type="Pfam" id="PF17900">
    <property type="entry name" value="Peptidase_M1_N"/>
    <property type="match status" value="1"/>
</dbReference>
<evidence type="ECO:0000313" key="15">
    <source>
        <dbReference type="EMBL" id="KAJ4145660.1"/>
    </source>
</evidence>
<feature type="active site" description="Proton acceptor" evidence="8">
    <location>
        <position position="323"/>
    </location>
</feature>
<dbReference type="GO" id="GO:0016020">
    <property type="term" value="C:membrane"/>
    <property type="evidence" value="ECO:0007669"/>
    <property type="project" value="TreeGrafter"/>
</dbReference>
<dbReference type="RefSeq" id="XP_056049330.1">
    <property type="nucleotide sequence ID" value="XM_056195730.1"/>
</dbReference>
<evidence type="ECO:0000256" key="5">
    <source>
        <dbReference type="ARBA" id="ARBA00022801"/>
    </source>
</evidence>
<proteinExistence type="inferred from homology"/>
<dbReference type="InterPro" id="IPR027268">
    <property type="entry name" value="Peptidase_M4/M1_CTD_sf"/>
</dbReference>
<keyword evidence="4 9" id="KW-0479">Metal-binding</keyword>
<gene>
    <name evidence="15" type="ORF">LMH87_004501</name>
</gene>
<dbReference type="SUPFAM" id="SSF63737">
    <property type="entry name" value="Leukotriene A4 hydrolase N-terminal domain"/>
    <property type="match status" value="1"/>
</dbReference>